<dbReference type="GO" id="GO:0003700">
    <property type="term" value="F:DNA-binding transcription factor activity"/>
    <property type="evidence" value="ECO:0007669"/>
    <property type="project" value="InterPro"/>
</dbReference>
<keyword evidence="1" id="KW-0805">Transcription regulation</keyword>
<evidence type="ECO:0000313" key="6">
    <source>
        <dbReference type="EMBL" id="QPT53334.1"/>
    </source>
</evidence>
<evidence type="ECO:0000256" key="2">
    <source>
        <dbReference type="ARBA" id="ARBA00023125"/>
    </source>
</evidence>
<dbReference type="PROSITE" id="PS01124">
    <property type="entry name" value="HTH_ARAC_FAMILY_2"/>
    <property type="match status" value="1"/>
</dbReference>
<dbReference type="EMBL" id="CP065738">
    <property type="protein sequence ID" value="QPT53334.1"/>
    <property type="molecule type" value="Genomic_DNA"/>
</dbReference>
<feature type="domain" description="HTH araC/xylS-type" evidence="5">
    <location>
        <begin position="271"/>
        <end position="372"/>
    </location>
</feature>
<keyword evidence="2" id="KW-0238">DNA-binding</keyword>
<gene>
    <name evidence="6" type="ORF">I6G21_08685</name>
</gene>
<dbReference type="InterPro" id="IPR050204">
    <property type="entry name" value="AraC_XylS_family_regulators"/>
</dbReference>
<dbReference type="PANTHER" id="PTHR46796:SF6">
    <property type="entry name" value="ARAC SUBFAMILY"/>
    <property type="match status" value="1"/>
</dbReference>
<dbReference type="InterPro" id="IPR035418">
    <property type="entry name" value="AraC-bd_2"/>
</dbReference>
<dbReference type="InterPro" id="IPR018060">
    <property type="entry name" value="HTH_AraC"/>
</dbReference>
<evidence type="ECO:0000313" key="7">
    <source>
        <dbReference type="Proteomes" id="UP000594975"/>
    </source>
</evidence>
<dbReference type="PANTHER" id="PTHR46796">
    <property type="entry name" value="HTH-TYPE TRANSCRIPTIONAL ACTIVATOR RHAS-RELATED"/>
    <property type="match status" value="1"/>
</dbReference>
<dbReference type="InterPro" id="IPR018062">
    <property type="entry name" value="HTH_AraC-typ_CS"/>
</dbReference>
<dbReference type="Proteomes" id="UP000594975">
    <property type="component" value="Chromosome"/>
</dbReference>
<dbReference type="InterPro" id="IPR009057">
    <property type="entry name" value="Homeodomain-like_sf"/>
</dbReference>
<keyword evidence="3" id="KW-0804">Transcription</keyword>
<dbReference type="KEGG" id="rkr:I6G21_08685"/>
<dbReference type="SUPFAM" id="SSF46689">
    <property type="entry name" value="Homeodomain-like"/>
    <property type="match status" value="1"/>
</dbReference>
<name>A0A7T3CH90_9MICC</name>
<dbReference type="GO" id="GO:0043565">
    <property type="term" value="F:sequence-specific DNA binding"/>
    <property type="evidence" value="ECO:0007669"/>
    <property type="project" value="InterPro"/>
</dbReference>
<dbReference type="PROSITE" id="PS00041">
    <property type="entry name" value="HTH_ARAC_FAMILY_1"/>
    <property type="match status" value="1"/>
</dbReference>
<sequence length="381" mass="41482">MHRHGARSPGSGIDGAQQLSVGGGNGAHRDSRGLDDDWLVWCTALFQRGRTLPCSLVHGTWHSAHPSTAPEGGPVVLHDLAQWRALISRSFAPLRITADEQTFRAGLREVALGDVHLFEMATGPHRVERARDLIDPHARPACKLSLQLSGTAVLTQDDRACRIGPGDLALYVTQRPYLLEYERGEQHSLVIQFPQSFVHIAPDLIGEITATRVSRSEGLGRVAVPLFEQLAHNLDVLSGAHAMNLVRSALDMLVTVLSSETSSVPENPLFQQAVAYIEDHLAEEDLGPQAIATHLYVSVRQLHARFAAEDHTVAAYIRERRLEAIRQALGDPLARTESVSAIGSRCGIPDASHLSKAFRAQFGETPSAYRTRVLAAPESSS</sequence>
<protein>
    <submittedName>
        <fullName evidence="6">Helix-turn-helix domain-containing protein</fullName>
    </submittedName>
</protein>
<reference evidence="6 7" key="1">
    <citation type="submission" date="2020-12" db="EMBL/GenBank/DDBJ databases">
        <title>FDA dAtabase for Regulatory Grade micrObial Sequences (FDA-ARGOS): Supporting development and validation of Infectious Disease Dx tests.</title>
        <authorList>
            <person name="Sproer C."/>
            <person name="Gronow S."/>
            <person name="Severitt S."/>
            <person name="Schroder I."/>
            <person name="Tallon L."/>
            <person name="Sadzewicz L."/>
            <person name="Zhao X."/>
            <person name="Boylan J."/>
            <person name="Ott S."/>
            <person name="Bowen H."/>
            <person name="Vavikolanu K."/>
            <person name="Mehta A."/>
            <person name="Aluvathingal J."/>
            <person name="Nadendla S."/>
            <person name="Lowell S."/>
            <person name="Myers T."/>
            <person name="Yan Y."/>
            <person name="Sichtig H."/>
        </authorList>
    </citation>
    <scope>NUCLEOTIDE SEQUENCE [LARGE SCALE GENOMIC DNA]</scope>
    <source>
        <strain evidence="6 7">FDAARGOS_864</strain>
    </source>
</reference>
<evidence type="ECO:0000259" key="5">
    <source>
        <dbReference type="PROSITE" id="PS01124"/>
    </source>
</evidence>
<dbReference type="SMART" id="SM00342">
    <property type="entry name" value="HTH_ARAC"/>
    <property type="match status" value="1"/>
</dbReference>
<dbReference type="AlphaFoldDB" id="A0A7T3CH90"/>
<organism evidence="6 7">
    <name type="scientific">Rothia kristinae</name>
    <dbReference type="NCBI Taxonomy" id="37923"/>
    <lineage>
        <taxon>Bacteria</taxon>
        <taxon>Bacillati</taxon>
        <taxon>Actinomycetota</taxon>
        <taxon>Actinomycetes</taxon>
        <taxon>Micrococcales</taxon>
        <taxon>Micrococcaceae</taxon>
        <taxon>Rothia</taxon>
    </lineage>
</organism>
<evidence type="ECO:0000256" key="1">
    <source>
        <dbReference type="ARBA" id="ARBA00023015"/>
    </source>
</evidence>
<dbReference type="Pfam" id="PF12833">
    <property type="entry name" value="HTH_18"/>
    <property type="match status" value="1"/>
</dbReference>
<proteinExistence type="predicted"/>
<evidence type="ECO:0000256" key="3">
    <source>
        <dbReference type="ARBA" id="ARBA00023163"/>
    </source>
</evidence>
<feature type="region of interest" description="Disordered" evidence="4">
    <location>
        <begin position="1"/>
        <end position="28"/>
    </location>
</feature>
<evidence type="ECO:0000256" key="4">
    <source>
        <dbReference type="SAM" id="MobiDB-lite"/>
    </source>
</evidence>
<dbReference type="Pfam" id="PF14525">
    <property type="entry name" value="AraC_binding_2"/>
    <property type="match status" value="1"/>
</dbReference>
<dbReference type="Gene3D" id="1.10.10.60">
    <property type="entry name" value="Homeodomain-like"/>
    <property type="match status" value="1"/>
</dbReference>
<accession>A0A7T3CH90</accession>